<comment type="subcellular location">
    <subcellularLocation>
        <location evidence="6">Cytoplasm</location>
    </subcellularLocation>
    <subcellularLocation>
        <location evidence="6">Endosome</location>
    </subcellularLocation>
</comment>
<dbReference type="InterPro" id="IPR036388">
    <property type="entry name" value="WH-like_DNA-bd_sf"/>
</dbReference>
<evidence type="ECO:0000256" key="4">
    <source>
        <dbReference type="ARBA" id="ARBA00022927"/>
    </source>
</evidence>
<sequence>MNRFEYAEARLQANEAFLKREKAVKLYDGDTKTSFEGGELVLTNYRILWGRPGEIPRGLTCLSLSLRYIVYFEEETPGPFSFGRSKKIVLHLAEAAVDKMPGPVNYSVNNFVKLSFKEGVDPNFISYIADAVTKRAWELVTSVPMPQSPTSSAESSSSRQLPMIKTRTGIVGIERSLQERQKATDESITMAFQDLQKLMGMAKDMVSISKTISNKIREKQGDITEDETVRFKSYLMSLGIDDPVTRDAYKSSNEYFRQLARELSQILEEPLKEVGGMMALTDVYCRVNRARGLELLSPEDVLNASRQLAPLRLPVILRTFESGAMVLQLESHNETAIVESVEALLEEKGSITVEELAQSAGISILLARERLIATEKHGKACRDDSIEALRFYPNLFLTQC</sequence>
<dbReference type="GO" id="GO:0043130">
    <property type="term" value="F:ubiquitin binding"/>
    <property type="evidence" value="ECO:0007669"/>
    <property type="project" value="UniProtKB-UniRule"/>
</dbReference>
<keyword evidence="6" id="KW-0967">Endosome</keyword>
<dbReference type="GO" id="GO:0043328">
    <property type="term" value="P:protein transport to vacuole involved in ubiquitin-dependent protein catabolic process via the multivesicular body sorting pathway"/>
    <property type="evidence" value="ECO:0007669"/>
    <property type="project" value="UniProtKB-UniRule"/>
</dbReference>
<dbReference type="Pfam" id="PF11605">
    <property type="entry name" value="Vps36_ESCRT-II"/>
    <property type="match status" value="1"/>
</dbReference>
<dbReference type="GeneID" id="107220673"/>
<dbReference type="FunCoup" id="A0A6J0BJC3">
    <property type="interactions" value="1540"/>
</dbReference>
<evidence type="ECO:0000313" key="9">
    <source>
        <dbReference type="RefSeq" id="XP_015514834.2"/>
    </source>
</evidence>
<dbReference type="SUPFAM" id="SSF46785">
    <property type="entry name" value="Winged helix' DNA-binding domain"/>
    <property type="match status" value="2"/>
</dbReference>
<keyword evidence="6" id="KW-0963">Cytoplasm</keyword>
<dbReference type="Proteomes" id="UP000829291">
    <property type="component" value="Chromosome 4"/>
</dbReference>
<dbReference type="GO" id="GO:0000814">
    <property type="term" value="C:ESCRT II complex"/>
    <property type="evidence" value="ECO:0007669"/>
    <property type="project" value="UniProtKB-UniRule"/>
</dbReference>
<dbReference type="AlphaFoldDB" id="A0A6J0BJC3"/>
<evidence type="ECO:0000313" key="8">
    <source>
        <dbReference type="Proteomes" id="UP000829291"/>
    </source>
</evidence>
<evidence type="ECO:0000256" key="5">
    <source>
        <dbReference type="ARBA" id="ARBA00030114"/>
    </source>
</evidence>
<gene>
    <name evidence="9" type="primary">LOC107220673</name>
</gene>
<dbReference type="InterPro" id="IPR037855">
    <property type="entry name" value="Vps36"/>
</dbReference>
<comment type="similarity">
    <text evidence="1 6">Belongs to the VPS36 family.</text>
</comment>
<proteinExistence type="inferred from homology"/>
<name>A0A6J0BJC3_NEOLC</name>
<evidence type="ECO:0000256" key="3">
    <source>
        <dbReference type="ARBA" id="ARBA00022448"/>
    </source>
</evidence>
<dbReference type="RefSeq" id="XP_015514834.2">
    <property type="nucleotide sequence ID" value="XM_015659348.2"/>
</dbReference>
<evidence type="ECO:0000256" key="1">
    <source>
        <dbReference type="ARBA" id="ARBA00009697"/>
    </source>
</evidence>
<evidence type="ECO:0000259" key="7">
    <source>
        <dbReference type="PROSITE" id="PS51495"/>
    </source>
</evidence>
<dbReference type="PANTHER" id="PTHR13128">
    <property type="entry name" value="VACUOLAR PROTEIN-SORTING-ASSOCIATED PROTEIN 36"/>
    <property type="match status" value="1"/>
</dbReference>
<dbReference type="Gene3D" id="2.30.29.30">
    <property type="entry name" value="Pleckstrin-homology domain (PH domain)/Phosphotyrosine-binding domain (PTB)"/>
    <property type="match status" value="1"/>
</dbReference>
<dbReference type="GO" id="GO:0031902">
    <property type="term" value="C:late endosome membrane"/>
    <property type="evidence" value="ECO:0007669"/>
    <property type="project" value="UniProtKB-UniRule"/>
</dbReference>
<keyword evidence="3 6" id="KW-0813">Transport</keyword>
<comment type="function">
    <text evidence="6">Component of the ESCRT-II complex (endosomal sorting complex required for transport II), which is required for multivesicular body (MVB) formation and sorting of endosomal cargo proteins into MVBs.</text>
</comment>
<keyword evidence="4 6" id="KW-0653">Protein transport</keyword>
<feature type="domain" description="GLUE N-terminal" evidence="7">
    <location>
        <begin position="1"/>
        <end position="144"/>
    </location>
</feature>
<dbReference type="PANTHER" id="PTHR13128:SF12">
    <property type="entry name" value="VACUOLAR PROTEIN-SORTING-ASSOCIATED PROTEIN 36"/>
    <property type="match status" value="1"/>
</dbReference>
<dbReference type="PROSITE" id="PS51495">
    <property type="entry name" value="GLUE"/>
    <property type="match status" value="1"/>
</dbReference>
<dbReference type="InterPro" id="IPR036390">
    <property type="entry name" value="WH_DNA-bd_sf"/>
</dbReference>
<protein>
    <recommendedName>
        <fullName evidence="2 6">Vacuolar protein-sorting-associated protein 36</fullName>
    </recommendedName>
    <alternativeName>
        <fullName evidence="5 6">ESCRT-II complex subunit VPS36</fullName>
    </alternativeName>
</protein>
<comment type="subunit">
    <text evidence="6">Component of the endosomal sorting complex required for transport II (ESCRT-II).</text>
</comment>
<evidence type="ECO:0000256" key="2">
    <source>
        <dbReference type="ARBA" id="ARBA00017953"/>
    </source>
</evidence>
<organism evidence="9">
    <name type="scientific">Neodiprion lecontei</name>
    <name type="common">Redheaded pine sawfly</name>
    <dbReference type="NCBI Taxonomy" id="441921"/>
    <lineage>
        <taxon>Eukaryota</taxon>
        <taxon>Metazoa</taxon>
        <taxon>Ecdysozoa</taxon>
        <taxon>Arthropoda</taxon>
        <taxon>Hexapoda</taxon>
        <taxon>Insecta</taxon>
        <taxon>Pterygota</taxon>
        <taxon>Neoptera</taxon>
        <taxon>Endopterygota</taxon>
        <taxon>Hymenoptera</taxon>
        <taxon>Tenthredinoidea</taxon>
        <taxon>Diprionidae</taxon>
        <taxon>Diprioninae</taxon>
        <taxon>Neodiprion</taxon>
    </lineage>
</organism>
<dbReference type="InterPro" id="IPR040608">
    <property type="entry name" value="Snf8/Vps36"/>
</dbReference>
<dbReference type="GO" id="GO:0032266">
    <property type="term" value="F:phosphatidylinositol-3-phosphate binding"/>
    <property type="evidence" value="ECO:0007669"/>
    <property type="project" value="UniProtKB-UniRule"/>
</dbReference>
<evidence type="ECO:0000256" key="6">
    <source>
        <dbReference type="RuleBase" id="RU367095"/>
    </source>
</evidence>
<keyword evidence="8" id="KW-1185">Reference proteome</keyword>
<dbReference type="Pfam" id="PF04157">
    <property type="entry name" value="EAP30"/>
    <property type="match status" value="1"/>
</dbReference>
<dbReference type="InParanoid" id="A0A6J0BJC3"/>
<reference evidence="9" key="1">
    <citation type="submission" date="2025-08" db="UniProtKB">
        <authorList>
            <consortium name="RefSeq"/>
        </authorList>
    </citation>
    <scope>IDENTIFICATION</scope>
    <source>
        <tissue evidence="9">Thorax and Abdomen</tissue>
    </source>
</reference>
<dbReference type="Gene3D" id="1.10.10.10">
    <property type="entry name" value="Winged helix-like DNA-binding domain superfamily/Winged helix DNA-binding domain"/>
    <property type="match status" value="2"/>
</dbReference>
<dbReference type="SUPFAM" id="SSF50729">
    <property type="entry name" value="PH domain-like"/>
    <property type="match status" value="1"/>
</dbReference>
<accession>A0A6J0BJC3</accession>
<dbReference type="InterPro" id="IPR011993">
    <property type="entry name" value="PH-like_dom_sf"/>
</dbReference>
<dbReference type="Gene3D" id="6.10.140.260">
    <property type="match status" value="1"/>
</dbReference>
<dbReference type="InterPro" id="IPR021648">
    <property type="entry name" value="GLUE_dom"/>
</dbReference>
<dbReference type="OrthoDB" id="271448at2759"/>
<dbReference type="KEGG" id="nlo:107220673"/>